<feature type="modified residue" description="4-aspartylphosphate" evidence="2">
    <location>
        <position position="78"/>
    </location>
</feature>
<dbReference type="Pfam" id="PF00072">
    <property type="entry name" value="Response_reg"/>
    <property type="match status" value="1"/>
</dbReference>
<evidence type="ECO:0000256" key="1">
    <source>
        <dbReference type="ARBA" id="ARBA00022553"/>
    </source>
</evidence>
<dbReference type="PROSITE" id="PS50110">
    <property type="entry name" value="RESPONSE_REGULATORY"/>
    <property type="match status" value="1"/>
</dbReference>
<dbReference type="PANTHER" id="PTHR44591">
    <property type="entry name" value="STRESS RESPONSE REGULATOR PROTEIN 1"/>
    <property type="match status" value="1"/>
</dbReference>
<keyword evidence="1 2" id="KW-0597">Phosphoprotein</keyword>
<dbReference type="InterPro" id="IPR001789">
    <property type="entry name" value="Sig_transdc_resp-reg_receiver"/>
</dbReference>
<dbReference type="PANTHER" id="PTHR44591:SF3">
    <property type="entry name" value="RESPONSE REGULATORY DOMAIN-CONTAINING PROTEIN"/>
    <property type="match status" value="1"/>
</dbReference>
<dbReference type="RefSeq" id="WP_212703183.1">
    <property type="nucleotide sequence ID" value="NZ_JADMKU010000040.1"/>
</dbReference>
<gene>
    <name evidence="4" type="ORF">IT775_20790</name>
</gene>
<dbReference type="SMART" id="SM00448">
    <property type="entry name" value="REC"/>
    <property type="match status" value="1"/>
</dbReference>
<reference evidence="4 5" key="1">
    <citation type="journal article" date="2021" name="Arch. Microbiol.">
        <title>Thalassobius aquimarinus sp. nov., isolated from the Sea of Japan seashore.</title>
        <authorList>
            <person name="Kurilenko V.V."/>
            <person name="Romanenko L.A."/>
            <person name="Chernysheva N.Y."/>
            <person name="Velansky P.V."/>
            <person name="Tekutyeva L.A."/>
            <person name="Isaeva M.P."/>
            <person name="Mikhailov V.V."/>
        </authorList>
    </citation>
    <scope>NUCLEOTIDE SEQUENCE [LARGE SCALE GENOMIC DNA]</scope>
    <source>
        <strain evidence="4 5">KMM 8518</strain>
    </source>
</reference>
<sequence>MKQVTQSTDRFTQKLAQRAQKRANLRVLAVDDEPGILELLRTAFVALDNYDISVASSAPAAIKTLENADKPFDCLLIDIQMPGMNGIELLREVRTMPDYTETPVIMLTAMSDRKYVDEAFLEGATDYVGKPFELMDLRGRMHAAYRLVQERQRTQQSLQSAKLLQDELDYAQQFSFDDPLSIEGVERVLRYMEFDNYIGQLSRGRLFNSQAIAVKLQDAEYCYDLSSCSEFRQVVHDIAYGIDKAARDIDCVFSYRGSGIFLVAMHKRSGTDTFPSEKRLNEIVGTLLGQRRASRWGHVLVGEPVSMRSLSRSGAMNALSKAEDNVNALEVSLQQDLDSEASKVGEYEHPEDKGIRRKVVYERVLMELFGEESYLAGK</sequence>
<accession>A0ABS5HX97</accession>
<protein>
    <submittedName>
        <fullName evidence="4">Response regulator</fullName>
    </submittedName>
</protein>
<feature type="domain" description="Response regulatory" evidence="3">
    <location>
        <begin position="26"/>
        <end position="145"/>
    </location>
</feature>
<dbReference type="Gene3D" id="3.40.50.2300">
    <property type="match status" value="1"/>
</dbReference>
<dbReference type="SUPFAM" id="SSF52172">
    <property type="entry name" value="CheY-like"/>
    <property type="match status" value="1"/>
</dbReference>
<organism evidence="4 5">
    <name type="scientific">Thalassovita aquimarina</name>
    <dbReference type="NCBI Taxonomy" id="2785917"/>
    <lineage>
        <taxon>Bacteria</taxon>
        <taxon>Pseudomonadati</taxon>
        <taxon>Pseudomonadota</taxon>
        <taxon>Alphaproteobacteria</taxon>
        <taxon>Rhodobacterales</taxon>
        <taxon>Roseobacteraceae</taxon>
        <taxon>Thalassovita</taxon>
    </lineage>
</organism>
<dbReference type="InterPro" id="IPR050595">
    <property type="entry name" value="Bact_response_regulator"/>
</dbReference>
<evidence type="ECO:0000313" key="5">
    <source>
        <dbReference type="Proteomes" id="UP001195941"/>
    </source>
</evidence>
<dbReference type="InterPro" id="IPR011006">
    <property type="entry name" value="CheY-like_superfamily"/>
</dbReference>
<dbReference type="EMBL" id="JADMKU010000040">
    <property type="protein sequence ID" value="MBR9653559.1"/>
    <property type="molecule type" value="Genomic_DNA"/>
</dbReference>
<proteinExistence type="predicted"/>
<dbReference type="Proteomes" id="UP001195941">
    <property type="component" value="Unassembled WGS sequence"/>
</dbReference>
<evidence type="ECO:0000259" key="3">
    <source>
        <dbReference type="PROSITE" id="PS50110"/>
    </source>
</evidence>
<evidence type="ECO:0000256" key="2">
    <source>
        <dbReference type="PROSITE-ProRule" id="PRU00169"/>
    </source>
</evidence>
<name>A0ABS5HX97_9RHOB</name>
<comment type="caution">
    <text evidence="4">The sequence shown here is derived from an EMBL/GenBank/DDBJ whole genome shotgun (WGS) entry which is preliminary data.</text>
</comment>
<evidence type="ECO:0000313" key="4">
    <source>
        <dbReference type="EMBL" id="MBR9653559.1"/>
    </source>
</evidence>
<keyword evidence="5" id="KW-1185">Reference proteome</keyword>